<dbReference type="Pfam" id="PF00924">
    <property type="entry name" value="MS_channel_2nd"/>
    <property type="match status" value="1"/>
</dbReference>
<sequence length="291" mass="32037">MFSVPHLSEKPYIKGDHKMENTNLEAIITKLPEWLVSFGLQLLAAIIILLIGIQVAKFSRKLAEKALQKTKVDTTIISFLSNVVYVTVLALVTIIVLGQVGVKTASLIAILGSVGIAVGLALQGSLSNIASGLMLVIFRPFRVGDYIEGGGTAGIVKEIQIFNTILTSPDNRRIFVPNSKFFESSITNYSAEATRRIDLVFGIGYEDNIKKAKQLLTDILTEDSRILTDPSPTVGLLELGDSSVNFAVRPWVKQADYWDVYFSLQETVKQRFDEAGINIPFPQTDVHIHQS</sequence>
<comment type="similarity">
    <text evidence="2">Belongs to the MscS (TC 1.A.23) family.</text>
</comment>
<dbReference type="SUPFAM" id="SSF82689">
    <property type="entry name" value="Mechanosensitive channel protein MscS (YggB), C-terminal domain"/>
    <property type="match status" value="1"/>
</dbReference>
<keyword evidence="5 7" id="KW-1133">Transmembrane helix</keyword>
<feature type="domain" description="Mechanosensitive ion channel MscS C-terminal" evidence="9">
    <location>
        <begin position="197"/>
        <end position="279"/>
    </location>
</feature>
<dbReference type="STRING" id="43989.cce_4683"/>
<evidence type="ECO:0000256" key="2">
    <source>
        <dbReference type="ARBA" id="ARBA00008017"/>
    </source>
</evidence>
<dbReference type="Pfam" id="PF05552">
    <property type="entry name" value="MS_channel_1st_1"/>
    <property type="match status" value="1"/>
</dbReference>
<evidence type="ECO:0000256" key="7">
    <source>
        <dbReference type="SAM" id="Phobius"/>
    </source>
</evidence>
<dbReference type="InterPro" id="IPR006686">
    <property type="entry name" value="MscS_channel_CS"/>
</dbReference>
<feature type="transmembrane region" description="Helical" evidence="7">
    <location>
        <begin position="104"/>
        <end position="122"/>
    </location>
</feature>
<gene>
    <name evidence="11" type="ordered locus">cce_4683</name>
</gene>
<dbReference type="GO" id="GO:0005886">
    <property type="term" value="C:plasma membrane"/>
    <property type="evidence" value="ECO:0007669"/>
    <property type="project" value="UniProtKB-SubCell"/>
</dbReference>
<evidence type="ECO:0000259" key="8">
    <source>
        <dbReference type="Pfam" id="PF00924"/>
    </source>
</evidence>
<dbReference type="HOGENOM" id="CLU_037945_1_1_3"/>
<dbReference type="SUPFAM" id="SSF82861">
    <property type="entry name" value="Mechanosensitive channel protein MscS (YggB), transmembrane region"/>
    <property type="match status" value="1"/>
</dbReference>
<evidence type="ECO:0000256" key="3">
    <source>
        <dbReference type="ARBA" id="ARBA00022475"/>
    </source>
</evidence>
<dbReference type="InterPro" id="IPR011014">
    <property type="entry name" value="MscS_channel_TM-2"/>
</dbReference>
<evidence type="ECO:0000256" key="1">
    <source>
        <dbReference type="ARBA" id="ARBA00004651"/>
    </source>
</evidence>
<dbReference type="InterPro" id="IPR049278">
    <property type="entry name" value="MS_channel_C"/>
</dbReference>
<dbReference type="PANTHER" id="PTHR30221:SF1">
    <property type="entry name" value="SMALL-CONDUCTANCE MECHANOSENSITIVE CHANNEL"/>
    <property type="match status" value="1"/>
</dbReference>
<dbReference type="KEGG" id="cyt:cce_4683"/>
<evidence type="ECO:0000313" key="12">
    <source>
        <dbReference type="Proteomes" id="UP000001203"/>
    </source>
</evidence>
<dbReference type="SUPFAM" id="SSF50182">
    <property type="entry name" value="Sm-like ribonucleoproteins"/>
    <property type="match status" value="1"/>
</dbReference>
<keyword evidence="12" id="KW-1185">Reference proteome</keyword>
<keyword evidence="3" id="KW-1003">Cell membrane</keyword>
<dbReference type="InterPro" id="IPR008910">
    <property type="entry name" value="MSC_TM_helix"/>
</dbReference>
<evidence type="ECO:0000259" key="10">
    <source>
        <dbReference type="Pfam" id="PF21088"/>
    </source>
</evidence>
<name>B1WWA3_CROS5</name>
<dbReference type="InterPro" id="IPR011066">
    <property type="entry name" value="MscS_channel_C_sf"/>
</dbReference>
<dbReference type="Gene3D" id="1.10.287.1260">
    <property type="match status" value="1"/>
</dbReference>
<dbReference type="Pfam" id="PF21088">
    <property type="entry name" value="MS_channel_1st"/>
    <property type="match status" value="1"/>
</dbReference>
<feature type="transmembrane region" description="Helical" evidence="7">
    <location>
        <begin position="76"/>
        <end position="98"/>
    </location>
</feature>
<dbReference type="Gene3D" id="2.30.30.60">
    <property type="match status" value="1"/>
</dbReference>
<dbReference type="InterPro" id="IPR023408">
    <property type="entry name" value="MscS_beta-dom_sf"/>
</dbReference>
<organism evidence="11 12">
    <name type="scientific">Crocosphaera subtropica (strain ATCC 51142 / BH68)</name>
    <name type="common">Cyanothece sp. (strain ATCC 51142)</name>
    <dbReference type="NCBI Taxonomy" id="43989"/>
    <lineage>
        <taxon>Bacteria</taxon>
        <taxon>Bacillati</taxon>
        <taxon>Cyanobacteriota</taxon>
        <taxon>Cyanophyceae</taxon>
        <taxon>Oscillatoriophycideae</taxon>
        <taxon>Chroococcales</taxon>
        <taxon>Aphanothecaceae</taxon>
        <taxon>Crocosphaera</taxon>
        <taxon>Crocosphaera subtropica</taxon>
    </lineage>
</organism>
<dbReference type="EMBL" id="CP000806">
    <property type="protein sequence ID" value="ACB54031.1"/>
    <property type="molecule type" value="Genomic_DNA"/>
</dbReference>
<dbReference type="InterPro" id="IPR045275">
    <property type="entry name" value="MscS_archaea/bacteria_type"/>
</dbReference>
<accession>B1WWA3</accession>
<dbReference type="OrthoDB" id="9809206at2"/>
<evidence type="ECO:0000256" key="5">
    <source>
        <dbReference type="ARBA" id="ARBA00022989"/>
    </source>
</evidence>
<evidence type="ECO:0000313" key="11">
    <source>
        <dbReference type="EMBL" id="ACB54031.1"/>
    </source>
</evidence>
<dbReference type="PANTHER" id="PTHR30221">
    <property type="entry name" value="SMALL-CONDUCTANCE MECHANOSENSITIVE CHANNEL"/>
    <property type="match status" value="1"/>
</dbReference>
<dbReference type="Pfam" id="PF21082">
    <property type="entry name" value="MS_channel_3rd"/>
    <property type="match status" value="1"/>
</dbReference>
<dbReference type="eggNOG" id="COG0668">
    <property type="taxonomic scope" value="Bacteria"/>
</dbReference>
<evidence type="ECO:0000259" key="9">
    <source>
        <dbReference type="Pfam" id="PF21082"/>
    </source>
</evidence>
<proteinExistence type="inferred from homology"/>
<comment type="subcellular location">
    <subcellularLocation>
        <location evidence="1">Cell membrane</location>
        <topology evidence="1">Multi-pass membrane protein</topology>
    </subcellularLocation>
</comment>
<dbReference type="InterPro" id="IPR010920">
    <property type="entry name" value="LSM_dom_sf"/>
</dbReference>
<dbReference type="AlphaFoldDB" id="B1WWA3"/>
<feature type="domain" description="Mechanosensitive ion channel MscS" evidence="8">
    <location>
        <begin position="125"/>
        <end position="190"/>
    </location>
</feature>
<reference evidence="11 12" key="1">
    <citation type="journal article" date="2008" name="Proc. Natl. Acad. Sci. U.S.A.">
        <title>The genome of Cyanothece 51142, a unicellular diazotrophic cyanobacterium important in the marine nitrogen cycle.</title>
        <authorList>
            <person name="Welsh E.A."/>
            <person name="Liberton M."/>
            <person name="Stoeckel J."/>
            <person name="Loh T."/>
            <person name="Elvitigala T."/>
            <person name="Wang C."/>
            <person name="Wollam A."/>
            <person name="Fulton R.S."/>
            <person name="Clifton S.W."/>
            <person name="Jacobs J.M."/>
            <person name="Aurora R."/>
            <person name="Ghosh B.K."/>
            <person name="Sherman L.A."/>
            <person name="Smith R.D."/>
            <person name="Wilson R.K."/>
            <person name="Pakrasi H.B."/>
        </authorList>
    </citation>
    <scope>NUCLEOTIDE SEQUENCE [LARGE SCALE GENOMIC DNA]</scope>
    <source>
        <strain evidence="12">ATCC 51142 / BH68</strain>
    </source>
</reference>
<dbReference type="InterPro" id="IPR049142">
    <property type="entry name" value="MS_channel_1st"/>
</dbReference>
<evidence type="ECO:0000256" key="6">
    <source>
        <dbReference type="ARBA" id="ARBA00023136"/>
    </source>
</evidence>
<dbReference type="Proteomes" id="UP000001203">
    <property type="component" value="Chromosome circular"/>
</dbReference>
<feature type="transmembrane region" description="Helical" evidence="7">
    <location>
        <begin position="34"/>
        <end position="56"/>
    </location>
</feature>
<keyword evidence="4 7" id="KW-0812">Transmembrane</keyword>
<dbReference type="PROSITE" id="PS01246">
    <property type="entry name" value="UPF0003"/>
    <property type="match status" value="1"/>
</dbReference>
<evidence type="ECO:0000256" key="4">
    <source>
        <dbReference type="ARBA" id="ARBA00022692"/>
    </source>
</evidence>
<feature type="domain" description="Mechanosensitive ion channel transmembrane helices 2/3" evidence="10">
    <location>
        <begin position="82"/>
        <end position="123"/>
    </location>
</feature>
<dbReference type="Gene3D" id="3.30.70.100">
    <property type="match status" value="1"/>
</dbReference>
<protein>
    <submittedName>
        <fullName evidence="11">MscS mechanosensitive ion channel</fullName>
    </submittedName>
</protein>
<keyword evidence="6 7" id="KW-0472">Membrane</keyword>
<dbReference type="InterPro" id="IPR006685">
    <property type="entry name" value="MscS_channel_2nd"/>
</dbReference>
<dbReference type="GO" id="GO:0008381">
    <property type="term" value="F:mechanosensitive monoatomic ion channel activity"/>
    <property type="evidence" value="ECO:0007669"/>
    <property type="project" value="InterPro"/>
</dbReference>